<name>W2TFF0_NECAM</name>
<dbReference type="Proteomes" id="UP000053676">
    <property type="component" value="Unassembled WGS sequence"/>
</dbReference>
<sequence length="74" mass="8568">MLKIREEKEEKIPEELGLEEIHRFSTRPQKALLSDYGNDCFSCYSGIHGAVSYYQGTETTVRVYSHKEAEKKVL</sequence>
<accession>W2TFF0</accession>
<organism evidence="1 2">
    <name type="scientific">Necator americanus</name>
    <name type="common">Human hookworm</name>
    <dbReference type="NCBI Taxonomy" id="51031"/>
    <lineage>
        <taxon>Eukaryota</taxon>
        <taxon>Metazoa</taxon>
        <taxon>Ecdysozoa</taxon>
        <taxon>Nematoda</taxon>
        <taxon>Chromadorea</taxon>
        <taxon>Rhabditida</taxon>
        <taxon>Rhabditina</taxon>
        <taxon>Rhabditomorpha</taxon>
        <taxon>Strongyloidea</taxon>
        <taxon>Ancylostomatidae</taxon>
        <taxon>Bunostominae</taxon>
        <taxon>Necator</taxon>
    </lineage>
</organism>
<gene>
    <name evidence="1" type="ORF">NECAME_02441</name>
</gene>
<evidence type="ECO:0000313" key="2">
    <source>
        <dbReference type="Proteomes" id="UP000053676"/>
    </source>
</evidence>
<dbReference type="AlphaFoldDB" id="W2TFF0"/>
<dbReference type="KEGG" id="nai:NECAME_02441"/>
<reference evidence="2" key="1">
    <citation type="journal article" date="2014" name="Nat. Genet.">
        <title>Genome of the human hookworm Necator americanus.</title>
        <authorList>
            <person name="Tang Y.T."/>
            <person name="Gao X."/>
            <person name="Rosa B.A."/>
            <person name="Abubucker S."/>
            <person name="Hallsworth-Pepin K."/>
            <person name="Martin J."/>
            <person name="Tyagi R."/>
            <person name="Heizer E."/>
            <person name="Zhang X."/>
            <person name="Bhonagiri-Palsikar V."/>
            <person name="Minx P."/>
            <person name="Warren W.C."/>
            <person name="Wang Q."/>
            <person name="Zhan B."/>
            <person name="Hotez P.J."/>
            <person name="Sternberg P.W."/>
            <person name="Dougall A."/>
            <person name="Gaze S.T."/>
            <person name="Mulvenna J."/>
            <person name="Sotillo J."/>
            <person name="Ranganathan S."/>
            <person name="Rabelo E.M."/>
            <person name="Wilson R.K."/>
            <person name="Felgner P.L."/>
            <person name="Bethony J."/>
            <person name="Hawdon J.M."/>
            <person name="Gasser R.B."/>
            <person name="Loukas A."/>
            <person name="Mitreva M."/>
        </authorList>
    </citation>
    <scope>NUCLEOTIDE SEQUENCE [LARGE SCALE GENOMIC DNA]</scope>
</reference>
<dbReference type="EMBL" id="KI659148">
    <property type="protein sequence ID" value="ETN80309.1"/>
    <property type="molecule type" value="Genomic_DNA"/>
</dbReference>
<proteinExistence type="predicted"/>
<evidence type="ECO:0000313" key="1">
    <source>
        <dbReference type="EMBL" id="ETN80309.1"/>
    </source>
</evidence>
<protein>
    <submittedName>
        <fullName evidence="1">Uncharacterized protein</fullName>
    </submittedName>
</protein>
<keyword evidence="2" id="KW-1185">Reference proteome</keyword>